<name>A0A180GHI3_PUCT1</name>
<feature type="compositionally biased region" description="Basic and acidic residues" evidence="1">
    <location>
        <begin position="116"/>
        <end position="147"/>
    </location>
</feature>
<gene>
    <name evidence="2" type="ORF">PTTG_08799</name>
</gene>
<dbReference type="PANTHER" id="PTHR31912">
    <property type="entry name" value="IP13529P"/>
    <property type="match status" value="1"/>
</dbReference>
<dbReference type="PANTHER" id="PTHR31912:SF34">
    <property type="entry name" value="NOTOCHORD-RELATED PROTEIN"/>
    <property type="match status" value="1"/>
</dbReference>
<evidence type="ECO:0000313" key="3">
    <source>
        <dbReference type="EnsemblFungi" id="PTTG_08799-t43_1-p1"/>
    </source>
</evidence>
<feature type="region of interest" description="Disordered" evidence="1">
    <location>
        <begin position="77"/>
        <end position="151"/>
    </location>
</feature>
<feature type="compositionally biased region" description="Acidic residues" evidence="1">
    <location>
        <begin position="101"/>
        <end position="115"/>
    </location>
</feature>
<dbReference type="Proteomes" id="UP000005240">
    <property type="component" value="Unassembled WGS sequence"/>
</dbReference>
<dbReference type="AlphaFoldDB" id="A0A180GHI3"/>
<dbReference type="EnsemblFungi" id="PTTG_08799-t43_1">
    <property type="protein sequence ID" value="PTTG_08799-t43_1-p1"/>
    <property type="gene ID" value="PTTG_08799"/>
</dbReference>
<evidence type="ECO:0000313" key="2">
    <source>
        <dbReference type="EMBL" id="OAV92081.1"/>
    </source>
</evidence>
<reference evidence="3" key="4">
    <citation type="submission" date="2025-05" db="UniProtKB">
        <authorList>
            <consortium name="EnsemblFungi"/>
        </authorList>
    </citation>
    <scope>IDENTIFICATION</scope>
    <source>
        <strain evidence="3">isolate 1-1 / race 1 (BBBD)</strain>
    </source>
</reference>
<evidence type="ECO:0000313" key="4">
    <source>
        <dbReference type="Proteomes" id="UP000005240"/>
    </source>
</evidence>
<evidence type="ECO:0000256" key="1">
    <source>
        <dbReference type="SAM" id="MobiDB-lite"/>
    </source>
</evidence>
<dbReference type="EMBL" id="ADAS02000070">
    <property type="protein sequence ID" value="OAV92081.1"/>
    <property type="molecule type" value="Genomic_DNA"/>
</dbReference>
<accession>A0A180GHI3</accession>
<dbReference type="STRING" id="630390.A0A180GHI3"/>
<reference evidence="3 4" key="3">
    <citation type="journal article" date="2017" name="G3 (Bethesda)">
        <title>Comparative analysis highlights variable genome content of wheat rusts and divergence of the mating loci.</title>
        <authorList>
            <person name="Cuomo C.A."/>
            <person name="Bakkeren G."/>
            <person name="Khalil H.B."/>
            <person name="Panwar V."/>
            <person name="Joly D."/>
            <person name="Linning R."/>
            <person name="Sakthikumar S."/>
            <person name="Song X."/>
            <person name="Adiconis X."/>
            <person name="Fan L."/>
            <person name="Goldberg J.M."/>
            <person name="Levin J.Z."/>
            <person name="Young S."/>
            <person name="Zeng Q."/>
            <person name="Anikster Y."/>
            <person name="Bruce M."/>
            <person name="Wang M."/>
            <person name="Yin C."/>
            <person name="McCallum B."/>
            <person name="Szabo L.J."/>
            <person name="Hulbert S."/>
            <person name="Chen X."/>
            <person name="Fellers J.P."/>
        </authorList>
    </citation>
    <scope>NUCLEOTIDE SEQUENCE</scope>
    <source>
        <strain evidence="4">Isolate 1-1 / race 1 (BBBD)</strain>
        <strain evidence="3">isolate 1-1 / race 1 (BBBD)</strain>
    </source>
</reference>
<dbReference type="VEuPathDB" id="FungiDB:PTTG_08799"/>
<keyword evidence="4" id="KW-1185">Reference proteome</keyword>
<organism evidence="2">
    <name type="scientific">Puccinia triticina (isolate 1-1 / race 1 (BBBD))</name>
    <name type="common">Brown leaf rust fungus</name>
    <dbReference type="NCBI Taxonomy" id="630390"/>
    <lineage>
        <taxon>Eukaryota</taxon>
        <taxon>Fungi</taxon>
        <taxon>Dikarya</taxon>
        <taxon>Basidiomycota</taxon>
        <taxon>Pucciniomycotina</taxon>
        <taxon>Pucciniomycetes</taxon>
        <taxon>Pucciniales</taxon>
        <taxon>Pucciniaceae</taxon>
        <taxon>Puccinia</taxon>
    </lineage>
</organism>
<dbReference type="OrthoDB" id="2506088at2759"/>
<reference evidence="2" key="1">
    <citation type="submission" date="2009-11" db="EMBL/GenBank/DDBJ databases">
        <authorList>
            <consortium name="The Broad Institute Genome Sequencing Platform"/>
            <person name="Ward D."/>
            <person name="Feldgarden M."/>
            <person name="Earl A."/>
            <person name="Young S.K."/>
            <person name="Zeng Q."/>
            <person name="Koehrsen M."/>
            <person name="Alvarado L."/>
            <person name="Berlin A."/>
            <person name="Bochicchio J."/>
            <person name="Borenstein D."/>
            <person name="Chapman S.B."/>
            <person name="Chen Z."/>
            <person name="Engels R."/>
            <person name="Freedman E."/>
            <person name="Gellesch M."/>
            <person name="Goldberg J."/>
            <person name="Griggs A."/>
            <person name="Gujja S."/>
            <person name="Heilman E."/>
            <person name="Heiman D."/>
            <person name="Hepburn T."/>
            <person name="Howarth C."/>
            <person name="Jen D."/>
            <person name="Larson L."/>
            <person name="Lewis B."/>
            <person name="Mehta T."/>
            <person name="Park D."/>
            <person name="Pearson M."/>
            <person name="Roberts A."/>
            <person name="Saif S."/>
            <person name="Shea T."/>
            <person name="Shenoy N."/>
            <person name="Sisk P."/>
            <person name="Stolte C."/>
            <person name="Sykes S."/>
            <person name="Thomson T."/>
            <person name="Walk T."/>
            <person name="White J."/>
            <person name="Yandava C."/>
            <person name="Izard J."/>
            <person name="Baranova O.V."/>
            <person name="Blanton J.M."/>
            <person name="Tanner A.C."/>
            <person name="Dewhirst F.E."/>
            <person name="Haas B."/>
            <person name="Nusbaum C."/>
            <person name="Birren B."/>
        </authorList>
    </citation>
    <scope>NUCLEOTIDE SEQUENCE [LARGE SCALE GENOMIC DNA]</scope>
    <source>
        <strain evidence="2">1-1 BBBD Race 1</strain>
    </source>
</reference>
<proteinExistence type="predicted"/>
<reference evidence="2" key="2">
    <citation type="submission" date="2016-05" db="EMBL/GenBank/DDBJ databases">
        <title>Comparative analysis highlights variable genome content of wheat rusts and divergence of the mating loci.</title>
        <authorList>
            <person name="Cuomo C.A."/>
            <person name="Bakkeren G."/>
            <person name="Szabo L."/>
            <person name="Khalil H."/>
            <person name="Joly D."/>
            <person name="Goldberg J."/>
            <person name="Young S."/>
            <person name="Zeng Q."/>
            <person name="Fellers J."/>
        </authorList>
    </citation>
    <scope>NUCLEOTIDE SEQUENCE [LARGE SCALE GENOMIC DNA]</scope>
    <source>
        <strain evidence="2">1-1 BBBD Race 1</strain>
    </source>
</reference>
<protein>
    <submittedName>
        <fullName evidence="2 3">Uncharacterized protein</fullName>
    </submittedName>
</protein>
<sequence length="637" mass="73172">MPCGSRLLKNKLKHSRLNTHQERVVAAELREQEQHPRLPMAGQTGLTPNNANTYTDLDGEDLNQEFDNIFLDQTYVIDNENNRPMETDTNPVENTRPPLDTFDEPSPDEDYWDSEDERKLDWTDLLPEKADNKRSKDAEQKEKTAERNKKKKESTHLGILFGIILRSSSSYVMSSFLDTRPCEDSGRQSAMLPSLEIPSDILFEDPNLLTLAVDDFTLTYSEIRTKNGKKLDEVCGNHIEEFNCGQVTSIKLPNPWRTKAHKRIIRHTPISLYCDDTSGNVSKQWNKHVSYYFTLSGLPPAISNQEFNCHFLCTSNTAGALEMGQLIVPEMNNMCRNGYDAYDVSLEEEVLVMTPVFSFLADSPMHAEITSTPVPSAALNPCRFCVLLAPSLSEKVTMKYLTEFLQMSSHGTQCVNKHRYWPQMIEDSKKIWTLAKEKRSKKKSDALLVQLGVRDQLNRHFASKIYQSKKLRNKLKKKKEPIPPHLKLNIPQHIADLEKNDPKDLFNPYWELEGFDGTKHTPVEMLHVFSLGMVKYVFRNFMNSLKPPEKDELVGLWRSFNTDLLNVPLIKPTGLVRYSSSLIGKDFKVIVQAAPFLFFQFMDTPKQNIWHALCHLAPLIYQTHIANMDEYLIELKI</sequence>